<sequence>MLPLFGSLLLTVFSACAQTTLTIATVNNGDMIVMQRLAKQFEQQHPEIRLDWVILEEKILREKTTTDAAAHGGQFDIVTIGPLEAPIWGRRGWLLPLEDKLSSSYDLNDLLRPMRDGASDSGHLYALPFYGESSMTYYRKDLFRRAGLTMPLQPTYDDISRFAQKLNDPAHDLSGICLRGKPGWGENMGYISTVANTFGGRWFDESWRPQFDSPEWHAAVSYYVDLLQKYGPPGSSSNGFNESLTLFENGRCAMWIDATVAAGSLSNAKQSKVASTVGYASAPIATTPRGSQWLWFWALGIPSSSKHPEAALKFIEWATSKEYIQLVAQTNGWETVPPGTRESTYKQLQYLDAAPFAGLTYRSIMAADPLHPTEKPVPYTGVQCIVIPSFPTIGNQVGQLIAAALVGNMSVDEALHKAQLATERVERRAGLLHQ</sequence>
<dbReference type="CDD" id="cd13585">
    <property type="entry name" value="PBP2_TMBP_like"/>
    <property type="match status" value="1"/>
</dbReference>
<keyword evidence="3" id="KW-0732">Signal</keyword>
<protein>
    <submittedName>
        <fullName evidence="4">Sorbitol/mannitol transport system substrate-binding protein</fullName>
    </submittedName>
</protein>
<comment type="similarity">
    <text evidence="2">Belongs to the bacterial solute-binding protein 1 family.</text>
</comment>
<dbReference type="RefSeq" id="WP_184220604.1">
    <property type="nucleotide sequence ID" value="NZ_JACHIP010000005.1"/>
</dbReference>
<feature type="signal peptide" evidence="3">
    <location>
        <begin position="1"/>
        <end position="17"/>
    </location>
</feature>
<feature type="chain" id="PRO_5030607548" evidence="3">
    <location>
        <begin position="18"/>
        <end position="434"/>
    </location>
</feature>
<proteinExistence type="inferred from homology"/>
<evidence type="ECO:0000256" key="1">
    <source>
        <dbReference type="ARBA" id="ARBA00004418"/>
    </source>
</evidence>
<gene>
    <name evidence="4" type="ORF">HDF16_004065</name>
</gene>
<dbReference type="EMBL" id="JACHIP010000005">
    <property type="protein sequence ID" value="MBB5059342.1"/>
    <property type="molecule type" value="Genomic_DNA"/>
</dbReference>
<comment type="caution">
    <text evidence="4">The sequence shown here is derived from an EMBL/GenBank/DDBJ whole genome shotgun (WGS) entry which is preliminary data.</text>
</comment>
<reference evidence="4 5" key="1">
    <citation type="submission" date="2020-08" db="EMBL/GenBank/DDBJ databases">
        <title>Genomic Encyclopedia of Type Strains, Phase IV (KMG-V): Genome sequencing to study the core and pangenomes of soil and plant-associated prokaryotes.</title>
        <authorList>
            <person name="Whitman W."/>
        </authorList>
    </citation>
    <scope>NUCLEOTIDE SEQUENCE [LARGE SCALE GENOMIC DNA]</scope>
    <source>
        <strain evidence="4 5">M8UP14</strain>
    </source>
</reference>
<dbReference type="Pfam" id="PF01547">
    <property type="entry name" value="SBP_bac_1"/>
    <property type="match status" value="1"/>
</dbReference>
<dbReference type="Gene3D" id="3.40.190.10">
    <property type="entry name" value="Periplasmic binding protein-like II"/>
    <property type="match status" value="2"/>
</dbReference>
<accession>A0A7W8E561</accession>
<comment type="subcellular location">
    <subcellularLocation>
        <location evidence="1">Periplasm</location>
    </subcellularLocation>
</comment>
<dbReference type="InterPro" id="IPR050490">
    <property type="entry name" value="Bact_solute-bd_prot1"/>
</dbReference>
<evidence type="ECO:0000313" key="5">
    <source>
        <dbReference type="Proteomes" id="UP000540989"/>
    </source>
</evidence>
<evidence type="ECO:0000256" key="2">
    <source>
        <dbReference type="ARBA" id="ARBA00008520"/>
    </source>
</evidence>
<dbReference type="PANTHER" id="PTHR43649:SF12">
    <property type="entry name" value="DIACETYLCHITOBIOSE BINDING PROTEIN DASA"/>
    <property type="match status" value="1"/>
</dbReference>
<dbReference type="SUPFAM" id="SSF53850">
    <property type="entry name" value="Periplasmic binding protein-like II"/>
    <property type="match status" value="1"/>
</dbReference>
<dbReference type="Proteomes" id="UP000540989">
    <property type="component" value="Unassembled WGS sequence"/>
</dbReference>
<dbReference type="AlphaFoldDB" id="A0A7W8E561"/>
<dbReference type="GO" id="GO:0042597">
    <property type="term" value="C:periplasmic space"/>
    <property type="evidence" value="ECO:0007669"/>
    <property type="project" value="UniProtKB-SubCell"/>
</dbReference>
<name>A0A7W8E561_9BACT</name>
<evidence type="ECO:0000313" key="4">
    <source>
        <dbReference type="EMBL" id="MBB5059342.1"/>
    </source>
</evidence>
<dbReference type="PANTHER" id="PTHR43649">
    <property type="entry name" value="ARABINOSE-BINDING PROTEIN-RELATED"/>
    <property type="match status" value="1"/>
</dbReference>
<evidence type="ECO:0000256" key="3">
    <source>
        <dbReference type="SAM" id="SignalP"/>
    </source>
</evidence>
<dbReference type="InterPro" id="IPR006059">
    <property type="entry name" value="SBP"/>
</dbReference>
<organism evidence="4 5">
    <name type="scientific">Granulicella aggregans</name>
    <dbReference type="NCBI Taxonomy" id="474949"/>
    <lineage>
        <taxon>Bacteria</taxon>
        <taxon>Pseudomonadati</taxon>
        <taxon>Acidobacteriota</taxon>
        <taxon>Terriglobia</taxon>
        <taxon>Terriglobales</taxon>
        <taxon>Acidobacteriaceae</taxon>
        <taxon>Granulicella</taxon>
    </lineage>
</organism>
<keyword evidence="5" id="KW-1185">Reference proteome</keyword>